<keyword evidence="6" id="KW-0723">Serine/threonine-protein kinase</keyword>
<evidence type="ECO:0000256" key="11">
    <source>
        <dbReference type="ARBA" id="ARBA00022741"/>
    </source>
</evidence>
<evidence type="ECO:0000256" key="12">
    <source>
        <dbReference type="ARBA" id="ARBA00022777"/>
    </source>
</evidence>
<evidence type="ECO:0000256" key="17">
    <source>
        <dbReference type="ARBA" id="ARBA00023180"/>
    </source>
</evidence>
<comment type="caution">
    <text evidence="20">The sequence shown here is derived from an EMBL/GenBank/DDBJ whole genome shotgun (WGS) entry which is preliminary data.</text>
</comment>
<dbReference type="Gene3D" id="1.10.510.10">
    <property type="entry name" value="Transferase(Phosphotransferase) domain 1"/>
    <property type="match status" value="1"/>
</dbReference>
<keyword evidence="9" id="KW-0732">Signal</keyword>
<evidence type="ECO:0000313" key="20">
    <source>
        <dbReference type="EMBL" id="KAL3676206.1"/>
    </source>
</evidence>
<dbReference type="PROSITE" id="PS00307">
    <property type="entry name" value="LECTIN_LEGUME_BETA"/>
    <property type="match status" value="1"/>
</dbReference>
<keyword evidence="12" id="KW-0418">Kinase</keyword>
<dbReference type="AlphaFoldDB" id="A0ABD3GC16"/>
<evidence type="ECO:0000256" key="3">
    <source>
        <dbReference type="ARBA" id="ARBA00010217"/>
    </source>
</evidence>
<dbReference type="SUPFAM" id="SSF56112">
    <property type="entry name" value="Protein kinase-like (PK-like)"/>
    <property type="match status" value="1"/>
</dbReference>
<dbReference type="Proteomes" id="UP001633002">
    <property type="component" value="Unassembled WGS sequence"/>
</dbReference>
<name>A0ABD3GC16_9MARC</name>
<keyword evidence="17" id="KW-0325">Glycoprotein</keyword>
<keyword evidence="15 18" id="KW-0472">Membrane</keyword>
<evidence type="ECO:0000256" key="10">
    <source>
        <dbReference type="ARBA" id="ARBA00022734"/>
    </source>
</evidence>
<evidence type="ECO:0000256" key="1">
    <source>
        <dbReference type="ARBA" id="ARBA00004251"/>
    </source>
</evidence>
<keyword evidence="21" id="KW-1185">Reference proteome</keyword>
<dbReference type="SMART" id="SM00220">
    <property type="entry name" value="S_TKc"/>
    <property type="match status" value="1"/>
</dbReference>
<feature type="domain" description="Protein kinase" evidence="19">
    <location>
        <begin position="391"/>
        <end position="667"/>
    </location>
</feature>
<evidence type="ECO:0000256" key="13">
    <source>
        <dbReference type="ARBA" id="ARBA00022840"/>
    </source>
</evidence>
<dbReference type="GO" id="GO:0002229">
    <property type="term" value="P:defense response to oomycetes"/>
    <property type="evidence" value="ECO:0007669"/>
    <property type="project" value="UniProtKB-ARBA"/>
</dbReference>
<keyword evidence="10" id="KW-0430">Lectin</keyword>
<comment type="similarity">
    <text evidence="3">In the C-terminal section; belongs to the protein kinase superfamily. Ser/Thr protein kinase family.</text>
</comment>
<keyword evidence="7" id="KW-0808">Transferase</keyword>
<dbReference type="Gene3D" id="2.60.120.200">
    <property type="match status" value="1"/>
</dbReference>
<keyword evidence="8 18" id="KW-0812">Transmembrane</keyword>
<gene>
    <name evidence="20" type="ORF">R1sor_026154</name>
</gene>
<keyword evidence="16" id="KW-0675">Receptor</keyword>
<evidence type="ECO:0000256" key="14">
    <source>
        <dbReference type="ARBA" id="ARBA00022989"/>
    </source>
</evidence>
<dbReference type="GO" id="GO:0004674">
    <property type="term" value="F:protein serine/threonine kinase activity"/>
    <property type="evidence" value="ECO:0007669"/>
    <property type="project" value="UniProtKB-KW"/>
</dbReference>
<evidence type="ECO:0000256" key="2">
    <source>
        <dbReference type="ARBA" id="ARBA00008536"/>
    </source>
</evidence>
<keyword evidence="13" id="KW-0067">ATP-binding</keyword>
<accession>A0ABD3GC16</accession>
<evidence type="ECO:0000256" key="8">
    <source>
        <dbReference type="ARBA" id="ARBA00022692"/>
    </source>
</evidence>
<reference evidence="20 21" key="1">
    <citation type="submission" date="2024-09" db="EMBL/GenBank/DDBJ databases">
        <title>Chromosome-scale assembly of Riccia sorocarpa.</title>
        <authorList>
            <person name="Paukszto L."/>
        </authorList>
    </citation>
    <scope>NUCLEOTIDE SEQUENCE [LARGE SCALE GENOMIC DNA]</scope>
    <source>
        <strain evidence="20">LP-2024</strain>
        <tissue evidence="20">Aerial parts of the thallus</tissue>
    </source>
</reference>
<dbReference type="Pfam" id="PF00069">
    <property type="entry name" value="Pkinase"/>
    <property type="match status" value="1"/>
</dbReference>
<dbReference type="InterPro" id="IPR050528">
    <property type="entry name" value="L-type_Lectin-RKs"/>
</dbReference>
<comment type="subcellular location">
    <subcellularLocation>
        <location evidence="1">Cell membrane</location>
        <topology evidence="1">Single-pass type I membrane protein</topology>
    </subcellularLocation>
</comment>
<dbReference type="GO" id="GO:0005886">
    <property type="term" value="C:plasma membrane"/>
    <property type="evidence" value="ECO:0007669"/>
    <property type="project" value="UniProtKB-SubCell"/>
</dbReference>
<keyword evidence="5" id="KW-1003">Cell membrane</keyword>
<evidence type="ECO:0000256" key="4">
    <source>
        <dbReference type="ARBA" id="ARBA00012513"/>
    </source>
</evidence>
<evidence type="ECO:0000256" key="16">
    <source>
        <dbReference type="ARBA" id="ARBA00023170"/>
    </source>
</evidence>
<dbReference type="InterPro" id="IPR011009">
    <property type="entry name" value="Kinase-like_dom_sf"/>
</dbReference>
<evidence type="ECO:0000256" key="9">
    <source>
        <dbReference type="ARBA" id="ARBA00022729"/>
    </source>
</evidence>
<dbReference type="PROSITE" id="PS00108">
    <property type="entry name" value="PROTEIN_KINASE_ST"/>
    <property type="match status" value="1"/>
</dbReference>
<evidence type="ECO:0000313" key="21">
    <source>
        <dbReference type="Proteomes" id="UP001633002"/>
    </source>
</evidence>
<comment type="similarity">
    <text evidence="2">In the N-terminal section; belongs to the leguminous lectin family.</text>
</comment>
<proteinExistence type="inferred from homology"/>
<evidence type="ECO:0000256" key="5">
    <source>
        <dbReference type="ARBA" id="ARBA00022475"/>
    </source>
</evidence>
<dbReference type="FunFam" id="1.10.510.10:FF:000240">
    <property type="entry name" value="Lectin-domain containing receptor kinase A4.3"/>
    <property type="match status" value="1"/>
</dbReference>
<evidence type="ECO:0000256" key="18">
    <source>
        <dbReference type="SAM" id="Phobius"/>
    </source>
</evidence>
<feature type="transmembrane region" description="Helical" evidence="18">
    <location>
        <begin position="303"/>
        <end position="326"/>
    </location>
</feature>
<keyword evidence="11" id="KW-0547">Nucleotide-binding</keyword>
<dbReference type="InterPro" id="IPR001220">
    <property type="entry name" value="Legume_lectin_dom"/>
</dbReference>
<dbReference type="PROSITE" id="PS50011">
    <property type="entry name" value="PROTEIN_KINASE_DOM"/>
    <property type="match status" value="1"/>
</dbReference>
<evidence type="ECO:0000256" key="15">
    <source>
        <dbReference type="ARBA" id="ARBA00023136"/>
    </source>
</evidence>
<evidence type="ECO:0000256" key="7">
    <source>
        <dbReference type="ARBA" id="ARBA00022679"/>
    </source>
</evidence>
<organism evidence="20 21">
    <name type="scientific">Riccia sorocarpa</name>
    <dbReference type="NCBI Taxonomy" id="122646"/>
    <lineage>
        <taxon>Eukaryota</taxon>
        <taxon>Viridiplantae</taxon>
        <taxon>Streptophyta</taxon>
        <taxon>Embryophyta</taxon>
        <taxon>Marchantiophyta</taxon>
        <taxon>Marchantiopsida</taxon>
        <taxon>Marchantiidae</taxon>
        <taxon>Marchantiales</taxon>
        <taxon>Ricciaceae</taxon>
        <taxon>Riccia</taxon>
    </lineage>
</organism>
<dbReference type="Pfam" id="PF00139">
    <property type="entry name" value="Lectin_legB"/>
    <property type="match status" value="1"/>
</dbReference>
<dbReference type="EC" id="2.7.11.1" evidence="4"/>
<dbReference type="CDD" id="cd14066">
    <property type="entry name" value="STKc_IRAK"/>
    <property type="match status" value="1"/>
</dbReference>
<protein>
    <recommendedName>
        <fullName evidence="4">non-specific serine/threonine protein kinase</fullName>
        <ecNumber evidence="4">2.7.11.1</ecNumber>
    </recommendedName>
</protein>
<dbReference type="CDD" id="cd06899">
    <property type="entry name" value="lectin_legume_LecRK_Arcelin_ConA"/>
    <property type="match status" value="1"/>
</dbReference>
<dbReference type="GO" id="GO:0030246">
    <property type="term" value="F:carbohydrate binding"/>
    <property type="evidence" value="ECO:0007669"/>
    <property type="project" value="UniProtKB-KW"/>
</dbReference>
<keyword evidence="14 18" id="KW-1133">Transmembrane helix</keyword>
<dbReference type="GO" id="GO:0005524">
    <property type="term" value="F:ATP binding"/>
    <property type="evidence" value="ECO:0007669"/>
    <property type="project" value="UniProtKB-KW"/>
</dbReference>
<dbReference type="InterPro" id="IPR013320">
    <property type="entry name" value="ConA-like_dom_sf"/>
</dbReference>
<dbReference type="PANTHER" id="PTHR27007">
    <property type="match status" value="1"/>
</dbReference>
<dbReference type="EMBL" id="JBJQOH010000008">
    <property type="protein sequence ID" value="KAL3676206.1"/>
    <property type="molecule type" value="Genomic_DNA"/>
</dbReference>
<evidence type="ECO:0000259" key="19">
    <source>
        <dbReference type="PROSITE" id="PS50011"/>
    </source>
</evidence>
<dbReference type="Gene3D" id="3.30.200.20">
    <property type="entry name" value="Phosphorylase Kinase, domain 1"/>
    <property type="match status" value="1"/>
</dbReference>
<dbReference type="InterPro" id="IPR000719">
    <property type="entry name" value="Prot_kinase_dom"/>
</dbReference>
<dbReference type="FunFam" id="3.30.200.20:FF:000039">
    <property type="entry name" value="receptor-like protein kinase FERONIA"/>
    <property type="match status" value="1"/>
</dbReference>
<dbReference type="SUPFAM" id="SSF49899">
    <property type="entry name" value="Concanavalin A-like lectins/glucanases"/>
    <property type="match status" value="1"/>
</dbReference>
<dbReference type="InterPro" id="IPR019825">
    <property type="entry name" value="Lectin_legB_Mn/Ca_BS"/>
</dbReference>
<dbReference type="InterPro" id="IPR008271">
    <property type="entry name" value="Ser/Thr_kinase_AS"/>
</dbReference>
<sequence length="718" mass="78723">MIRAILICRNNSAIATNDTLSAAIANLEFEVTDFNSSQILLSGHTLVENGTLFMTVNASNVPGPNFLSRTVYGSKVQLYNSSSGQAASFNTSFTFAIVVPEATDHKGDGMTFLFTPAASAPASVYSAGGNLGLYEVLMYNSTNTSIHTVAVEFDTNSDTQVARDPQGDHIGLDINSFISTRAQTLRNAGLPFSDLNTSSLSQQLTAWIDYDAVSGQLDVYLAAAPSNKTSAIRVLTYHPLCLYQWAESESYVGFTAATGSGYETHAVSSWTFASQLVSNPLPPQTISIYPDGILSSSAPSVGVIVGSTVGGAVLTLILIVILVVFIRRKKSKQSTRKRRQAWVLRHPLKSADGEEILGPEDSFWLDLYGGDPKYGPKTFTVYELQEGTNNFDSTLIMGQGGSGTVYKGQIHGATKEGTQKIDVAVKRLNEFSKHRVREFRAEVQSIGQLRHRNLVHLYGWCHEEGELILVYEFMPFGSLDRHLYPSQGPVLPWADRYNILCGVAETLVYLHVGCEKCIVHRDIKPSNILLDSSRNARLGDFGLARLVEHRESARDHSTAVAGTRGYLAPEYAVSGKATPESDIFSFGILTMVVVSGTRPYENEDEYIMDRAWTAHEAKELVERMADKRLEGNYDAEQMKRVLAVGLLCTHPDPAQRLPTRKLLQGLITSGQQGETVATDLPPLPEFRPVAVYVSRRPASSSTESDLYSYKMQSITLPR</sequence>
<evidence type="ECO:0000256" key="6">
    <source>
        <dbReference type="ARBA" id="ARBA00022527"/>
    </source>
</evidence>